<reference evidence="5" key="3">
    <citation type="journal article" date="2020" name="Curr. Biol.">
        <title>Chromatin organization in early land plants reveals an ancestral association between H3K27me3, transposons, and constitutive heterochromatin.</title>
        <authorList>
            <person name="Montgomery S.A."/>
            <person name="Tanizawa Y."/>
            <person name="Galik B."/>
            <person name="Wang N."/>
            <person name="Ito T."/>
            <person name="Mochizuki T."/>
            <person name="Akimcheva S."/>
            <person name="Bowman J.L."/>
            <person name="Cognat V."/>
            <person name="Marechal-Drouard L."/>
            <person name="Ekker H."/>
            <person name="Hong S.F."/>
            <person name="Kohchi T."/>
            <person name="Lin S.S."/>
            <person name="Liu L.D."/>
            <person name="Nakamura Y."/>
            <person name="Valeeva L.R."/>
            <person name="Shakirov E.V."/>
            <person name="Shippen D.E."/>
            <person name="Wei W.L."/>
            <person name="Yagura M."/>
            <person name="Yamaoka S."/>
            <person name="Yamato K.T."/>
            <person name="Liu C."/>
            <person name="Berger F."/>
        </authorList>
    </citation>
    <scope>NUCLEOTIDE SEQUENCE [LARGE SCALE GENOMIC DNA]</scope>
    <source>
        <strain evidence="5">Tak-1</strain>
    </source>
</reference>
<feature type="region of interest" description="Disordered" evidence="1">
    <location>
        <begin position="1"/>
        <end position="87"/>
    </location>
</feature>
<reference evidence="3 4" key="1">
    <citation type="submission" date="2016-03" db="EMBL/GenBank/DDBJ databases">
        <title>Mechanisms controlling the formation of the plant cell surface in tip-growing cells are functionally conserved among land plants.</title>
        <authorList>
            <person name="Honkanen S."/>
            <person name="Jones V.A."/>
            <person name="Morieri G."/>
            <person name="Champion C."/>
            <person name="Hetherington A.J."/>
            <person name="Kelly S."/>
            <person name="Saint-Marcoux D."/>
            <person name="Proust H."/>
            <person name="Prescott H."/>
            <person name="Dolan L."/>
        </authorList>
    </citation>
    <scope>NUCLEOTIDE SEQUENCE [LARGE SCALE GENOMIC DNA]</scope>
    <source>
        <strain evidence="4">cv. Tak-1 and cv. Tak-2</strain>
        <tissue evidence="3">Whole gametophyte</tissue>
    </source>
</reference>
<feature type="compositionally biased region" description="Basic and acidic residues" evidence="1">
    <location>
        <begin position="44"/>
        <end position="66"/>
    </location>
</feature>
<dbReference type="Proteomes" id="UP000077202">
    <property type="component" value="Unassembled WGS sequence"/>
</dbReference>
<dbReference type="Proteomes" id="UP001162541">
    <property type="component" value="Chromosome 6"/>
</dbReference>
<sequence>MGVKTSSLETRIRAGGERTSLAFHRTKGSFKGPGLETRSKRAIRRDGDARTSRSDTTAPRDLEANRRVGLGRCARGRNRQGAKGGGWHEHGGRIDWVEGLVVLRREASDEVPGVPTLRWIIIPGMRISAWSDGADGKIVLQEMNHESPTPRPLDKKSQKNFWNFGN</sequence>
<evidence type="ECO:0000313" key="3">
    <source>
        <dbReference type="EMBL" id="OAE30101.1"/>
    </source>
</evidence>
<protein>
    <submittedName>
        <fullName evidence="3">Uncharacterized protein</fullName>
    </submittedName>
</protein>
<reference evidence="2" key="2">
    <citation type="journal article" date="2019" name="Curr. Biol.">
        <title>Chromatin organization in early land plants reveals an ancestral association between H3K27me3, transposons, and constitutive heterochromatin.</title>
        <authorList>
            <person name="Montgomery S.A."/>
            <person name="Tanizawa Y."/>
            <person name="Galik B."/>
            <person name="Wang N."/>
            <person name="Ito T."/>
            <person name="Mochizuki T."/>
            <person name="Akimcheva S."/>
            <person name="Bowman J."/>
            <person name="Cognat V."/>
            <person name="Drouard L."/>
            <person name="Ekker H."/>
            <person name="Houng S."/>
            <person name="Kohchi T."/>
            <person name="Lin S."/>
            <person name="Liu L.D."/>
            <person name="Nakamura Y."/>
            <person name="Valeeva L.R."/>
            <person name="Shakirov E.V."/>
            <person name="Shippen D.E."/>
            <person name="Wei W."/>
            <person name="Yagura M."/>
            <person name="Yamaoka S."/>
            <person name="Yamato K.T."/>
            <person name="Liu C."/>
            <person name="Berger F."/>
        </authorList>
    </citation>
    <scope>NUCLEOTIDE SEQUENCE [LARGE SCALE GENOMIC DNA]</scope>
    <source>
        <strain evidence="2">Tak-1</strain>
    </source>
</reference>
<gene>
    <name evidence="3" type="ORF">AXG93_1112s1180</name>
    <name evidence="2" type="ORF">Mp_6g00550</name>
</gene>
<evidence type="ECO:0000313" key="5">
    <source>
        <dbReference type="Proteomes" id="UP001162541"/>
    </source>
</evidence>
<proteinExistence type="predicted"/>
<keyword evidence="4" id="KW-1185">Reference proteome</keyword>
<organism evidence="3 4">
    <name type="scientific">Marchantia polymorpha subsp. ruderalis</name>
    <dbReference type="NCBI Taxonomy" id="1480154"/>
    <lineage>
        <taxon>Eukaryota</taxon>
        <taxon>Viridiplantae</taxon>
        <taxon>Streptophyta</taxon>
        <taxon>Embryophyta</taxon>
        <taxon>Marchantiophyta</taxon>
        <taxon>Marchantiopsida</taxon>
        <taxon>Marchantiidae</taxon>
        <taxon>Marchantiales</taxon>
        <taxon>Marchantiaceae</taxon>
        <taxon>Marchantia</taxon>
    </lineage>
</organism>
<dbReference type="AlphaFoldDB" id="A0A176WBU1"/>
<evidence type="ECO:0000313" key="4">
    <source>
        <dbReference type="Proteomes" id="UP000077202"/>
    </source>
</evidence>
<dbReference type="EMBL" id="LVLJ01001367">
    <property type="protein sequence ID" value="OAE30101.1"/>
    <property type="molecule type" value="Genomic_DNA"/>
</dbReference>
<evidence type="ECO:0000256" key="1">
    <source>
        <dbReference type="SAM" id="MobiDB-lite"/>
    </source>
</evidence>
<accession>A0A176WBU1</accession>
<dbReference type="EMBL" id="AP019871">
    <property type="protein sequence ID" value="BBN13070.1"/>
    <property type="molecule type" value="Genomic_DNA"/>
</dbReference>
<name>A0A176WBU1_MARPO</name>
<evidence type="ECO:0000313" key="2">
    <source>
        <dbReference type="EMBL" id="BBN13070.1"/>
    </source>
</evidence>